<protein>
    <submittedName>
        <fullName evidence="1">Uncharacterized protein</fullName>
    </submittedName>
</protein>
<sequence length="83" mass="9295">MFWCFLTRKFIITWNHGTETDTNETSSNLLTWPMLEHGGSCSTTTAGQVSGAYIYIGAIGKKELKYNNNTSALLLQFQLPPPH</sequence>
<gene>
    <name evidence="1" type="ORF">XELAEV_18004126mg</name>
</gene>
<dbReference type="Proteomes" id="UP000694892">
    <property type="component" value="Unassembled WGS sequence"/>
</dbReference>
<reference evidence="1" key="1">
    <citation type="submission" date="2016-05" db="EMBL/GenBank/DDBJ databases">
        <title>WGS assembly of Xenopus laevis.</title>
        <authorList>
            <person name="Session A."/>
            <person name="Uno Y."/>
            <person name="Kwon T."/>
            <person name="Chapman J."/>
            <person name="Toyoda A."/>
            <person name="Takahashi S."/>
            <person name="Fukui A."/>
            <person name="Hikosaka A."/>
            <person name="Putnam N."/>
            <person name="Stites J."/>
            <person name="Van Heeringen S."/>
            <person name="Quigley I."/>
            <person name="Heinz S."/>
            <person name="Hellsten U."/>
            <person name="Lyons J."/>
            <person name="Suzuki A."/>
            <person name="Kondo M."/>
            <person name="Ogino H."/>
            <person name="Ochi H."/>
            <person name="Bogdanovic O."/>
            <person name="Lister R."/>
            <person name="Georgiou G."/>
            <person name="Paranjpe S."/>
            <person name="Van Kruijsbergen I."/>
            <person name="Mozaffari S."/>
            <person name="Shu S."/>
            <person name="Schmutz J."/>
            <person name="Jenkins J."/>
            <person name="Grimwood J."/>
            <person name="Carlson J."/>
            <person name="Mitros T."/>
            <person name="Simakov O."/>
            <person name="Heald R."/>
            <person name="Miller K."/>
            <person name="Haudenschild C."/>
            <person name="Kuroki Y."/>
            <person name="Tanaka T."/>
            <person name="Michiue T."/>
            <person name="Watanabe M."/>
            <person name="Kinoshita T."/>
            <person name="Ohta Y."/>
            <person name="Mawaribuchi S."/>
            <person name="Suzuki Y."/>
            <person name="Haramoto Y."/>
            <person name="Yamamoto T."/>
            <person name="Takagi C."/>
            <person name="Kitzman J."/>
            <person name="Shendure J."/>
            <person name="Nakayama T."/>
            <person name="Izutsu Y."/>
            <person name="Robert J."/>
            <person name="Dichmann D."/>
            <person name="Flajnik M."/>
            <person name="Houston D."/>
            <person name="Marcotte E."/>
            <person name="Wallingford J."/>
            <person name="Ito Y."/>
            <person name="Asashima M."/>
            <person name="Ueno N."/>
            <person name="Matsuda Y."/>
            <person name="Jan Veenstra G."/>
            <person name="Fujiyama A."/>
            <person name="Harland R."/>
            <person name="Taira M."/>
            <person name="Rokhsar D.S."/>
        </authorList>
    </citation>
    <scope>NUCLEOTIDE SEQUENCE</scope>
    <source>
        <strain evidence="1">J</strain>
        <tissue evidence="1">Blood</tissue>
    </source>
</reference>
<evidence type="ECO:0000313" key="1">
    <source>
        <dbReference type="EMBL" id="OCT57004.1"/>
    </source>
</evidence>
<organism evidence="1">
    <name type="scientific">Xenopus laevis</name>
    <name type="common">African clawed frog</name>
    <dbReference type="NCBI Taxonomy" id="8355"/>
    <lineage>
        <taxon>Eukaryota</taxon>
        <taxon>Metazoa</taxon>
        <taxon>Chordata</taxon>
        <taxon>Craniata</taxon>
        <taxon>Vertebrata</taxon>
        <taxon>Euteleostomi</taxon>
        <taxon>Amphibia</taxon>
        <taxon>Batrachia</taxon>
        <taxon>Anura</taxon>
        <taxon>Pipoidea</taxon>
        <taxon>Pipidae</taxon>
        <taxon>Xenopodinae</taxon>
        <taxon>Xenopus</taxon>
        <taxon>Xenopus</taxon>
    </lineage>
</organism>
<proteinExistence type="predicted"/>
<name>A0A974GZW8_XENLA</name>
<dbReference type="AlphaFoldDB" id="A0A974GZW8"/>
<accession>A0A974GZW8</accession>
<dbReference type="EMBL" id="KV467239">
    <property type="protein sequence ID" value="OCT57004.1"/>
    <property type="molecule type" value="Genomic_DNA"/>
</dbReference>